<keyword evidence="4" id="KW-0540">Nuclease</keyword>
<accession>A0A975R081</accession>
<evidence type="ECO:0000256" key="1">
    <source>
        <dbReference type="ARBA" id="ARBA00023450"/>
    </source>
</evidence>
<organism evidence="4 5">
    <name type="scientific">Arthrobacter jiangjiafuii</name>
    <dbReference type="NCBI Taxonomy" id="2817475"/>
    <lineage>
        <taxon>Bacteria</taxon>
        <taxon>Bacillati</taxon>
        <taxon>Actinomycetota</taxon>
        <taxon>Actinomycetes</taxon>
        <taxon>Micrococcales</taxon>
        <taxon>Micrococcaceae</taxon>
        <taxon>Arthrobacter</taxon>
    </lineage>
</organism>
<dbReference type="Pfam" id="PF02720">
    <property type="entry name" value="DUF222"/>
    <property type="match status" value="1"/>
</dbReference>
<dbReference type="Pfam" id="PF01844">
    <property type="entry name" value="HNH"/>
    <property type="match status" value="1"/>
</dbReference>
<dbReference type="Proteomes" id="UP000676885">
    <property type="component" value="Chromosome"/>
</dbReference>
<gene>
    <name evidence="4" type="ORF">KKR91_15895</name>
</gene>
<sequence length="529" mass="56423">MDQDRNVPGNSAGSNAGNNAGGDDGGGGADGGCGGARATAAAAAAERSRAVFDAGLGAFTGSLVLQGVEILDQDQAGAVLTRLDQLGRWVQAQQAKVLHRIEDIFRDEMFFASGKPEPGLAFSLAAEEAATILGIPTGTAAMRMNEAGSLCGTHAATLAKLESGALSYGHVQTVLDQSQSIPAGELPGFEAELLGVAVAGQTGSQFRVKARRLRENKYPETMQKRQRTAFEKRRVVLDPDCDGMSWLSALLPAEKAQAIFTQLSKAARGERSAGDPRMVDQLRADILEDLLLDRDDQQASSNAEKGDATACGGNPGDKAAGGKTRGRARARARTEILVLITAETLFGADEQPAELHGYGPISPETARRMAWEAAKWTPVERDPETEEILRVGRRRKVPAGLQRWLRARDGTCRFPGCRSNAVISEIDHTRPWAQGGATDHDNLEHLCRRHHMFKTEGFWKACQPAAGIIEWTSPGGRVYRTDPHLQMVTSPVVPLAADVPLPVVPLAADVPVPTGVDDQPDSDADPPPF</sequence>
<dbReference type="EMBL" id="CP076022">
    <property type="protein sequence ID" value="QWC09917.1"/>
    <property type="molecule type" value="Genomic_DNA"/>
</dbReference>
<feature type="domain" description="HNH nuclease" evidence="3">
    <location>
        <begin position="400"/>
        <end position="452"/>
    </location>
</feature>
<reference evidence="4 5" key="1">
    <citation type="submission" date="2021-05" db="EMBL/GenBank/DDBJ databases">
        <title>Novel species in genus Arthrobacter.</title>
        <authorList>
            <person name="Zhang G."/>
        </authorList>
    </citation>
    <scope>NUCLEOTIDE SEQUENCE [LARGE SCALE GENOMIC DNA]</scope>
    <source>
        <strain evidence="5">zg-ZUI227</strain>
    </source>
</reference>
<dbReference type="KEGG" id="ajg:KKR91_15895"/>
<name>A0A975R081_9MICC</name>
<dbReference type="InterPro" id="IPR002711">
    <property type="entry name" value="HNH"/>
</dbReference>
<dbReference type="SMART" id="SM00507">
    <property type="entry name" value="HNHc"/>
    <property type="match status" value="1"/>
</dbReference>
<keyword evidence="4" id="KW-0255">Endonuclease</keyword>
<dbReference type="GO" id="GO:0003676">
    <property type="term" value="F:nucleic acid binding"/>
    <property type="evidence" value="ECO:0007669"/>
    <property type="project" value="InterPro"/>
</dbReference>
<feature type="region of interest" description="Disordered" evidence="2">
    <location>
        <begin position="510"/>
        <end position="529"/>
    </location>
</feature>
<protein>
    <submittedName>
        <fullName evidence="4">HNH endonuclease</fullName>
    </submittedName>
</protein>
<dbReference type="RefSeq" id="WP_210227382.1">
    <property type="nucleotide sequence ID" value="NZ_CP076022.1"/>
</dbReference>
<keyword evidence="4" id="KW-0378">Hydrolase</keyword>
<dbReference type="InterPro" id="IPR003870">
    <property type="entry name" value="DUF222"/>
</dbReference>
<feature type="compositionally biased region" description="Low complexity" evidence="2">
    <location>
        <begin position="9"/>
        <end position="18"/>
    </location>
</feature>
<proteinExistence type="inferred from homology"/>
<dbReference type="GO" id="GO:0008270">
    <property type="term" value="F:zinc ion binding"/>
    <property type="evidence" value="ECO:0007669"/>
    <property type="project" value="InterPro"/>
</dbReference>
<evidence type="ECO:0000313" key="5">
    <source>
        <dbReference type="Proteomes" id="UP000676885"/>
    </source>
</evidence>
<evidence type="ECO:0000313" key="4">
    <source>
        <dbReference type="EMBL" id="QWC09917.1"/>
    </source>
</evidence>
<feature type="region of interest" description="Disordered" evidence="2">
    <location>
        <begin position="297"/>
        <end position="327"/>
    </location>
</feature>
<dbReference type="AlphaFoldDB" id="A0A975R081"/>
<dbReference type="Gene3D" id="1.10.30.50">
    <property type="match status" value="1"/>
</dbReference>
<feature type="compositionally biased region" description="Acidic residues" evidence="2">
    <location>
        <begin position="518"/>
        <end position="529"/>
    </location>
</feature>
<feature type="compositionally biased region" description="Gly residues" evidence="2">
    <location>
        <begin position="19"/>
        <end position="35"/>
    </location>
</feature>
<comment type="similarity">
    <text evidence="1">Belongs to the Rv1128c/1148c/1588c/1702c/1945/3466 family.</text>
</comment>
<keyword evidence="5" id="KW-1185">Reference proteome</keyword>
<feature type="region of interest" description="Disordered" evidence="2">
    <location>
        <begin position="1"/>
        <end position="35"/>
    </location>
</feature>
<evidence type="ECO:0000259" key="3">
    <source>
        <dbReference type="SMART" id="SM00507"/>
    </source>
</evidence>
<dbReference type="GO" id="GO:0004519">
    <property type="term" value="F:endonuclease activity"/>
    <property type="evidence" value="ECO:0007669"/>
    <property type="project" value="UniProtKB-KW"/>
</dbReference>
<dbReference type="CDD" id="cd00085">
    <property type="entry name" value="HNHc"/>
    <property type="match status" value="1"/>
</dbReference>
<evidence type="ECO:0000256" key="2">
    <source>
        <dbReference type="SAM" id="MobiDB-lite"/>
    </source>
</evidence>
<dbReference type="InterPro" id="IPR003615">
    <property type="entry name" value="HNH_nuc"/>
</dbReference>